<dbReference type="SUPFAM" id="SSF49265">
    <property type="entry name" value="Fibronectin type III"/>
    <property type="match status" value="1"/>
</dbReference>
<dbReference type="Pfam" id="PF00041">
    <property type="entry name" value="fn3"/>
    <property type="match status" value="1"/>
</dbReference>
<accession>A0A914RPB2</accession>
<feature type="domain" description="Fibronectin type-III" evidence="1">
    <location>
        <begin position="1"/>
        <end position="91"/>
    </location>
</feature>
<name>A0A914RPB2_PAREQ</name>
<reference evidence="3" key="1">
    <citation type="submission" date="2022-11" db="UniProtKB">
        <authorList>
            <consortium name="WormBaseParasite"/>
        </authorList>
    </citation>
    <scope>IDENTIFICATION</scope>
</reference>
<dbReference type="WBParaSite" id="PEQ_0000813601-mRNA-1">
    <property type="protein sequence ID" value="PEQ_0000813601-mRNA-1"/>
    <property type="gene ID" value="PEQ_0000813601"/>
</dbReference>
<dbReference type="InterPro" id="IPR036116">
    <property type="entry name" value="FN3_sf"/>
</dbReference>
<keyword evidence="2" id="KW-1185">Reference proteome</keyword>
<dbReference type="InterPro" id="IPR003961">
    <property type="entry name" value="FN3_dom"/>
</dbReference>
<proteinExistence type="predicted"/>
<dbReference type="PROSITE" id="PS50853">
    <property type="entry name" value="FN3"/>
    <property type="match status" value="1"/>
</dbReference>
<sequence length="301" mass="33393">MSAESDTVIKLTWAHSSVAAVDAPEKFIVVYGKSNQDSVLTLEVNGSTYEAEIGNLDPSTEYKAIITAQNRAGKTAKGKFVDTSHRIFNEQRVQKTRFYHDPMAMSMVVGDIDECSPLKPIHSDERPPSIASLNGLPFGRDALMMPNLYGDGEDYCEQDHIAHIADGLNRRHPILGYTDGAPRNPGIFIVAYRKWSWEGDHFAVNNPFRASQSEVGIFIVRLEDESLRVDGSSRNSQISSNDGRFLQTFKSNAPNTTSFINGTFERKIYHESSSHEATPVATIEKREPAFDSSSIGCQLTK</sequence>
<dbReference type="Gene3D" id="2.60.40.10">
    <property type="entry name" value="Immunoglobulins"/>
    <property type="match status" value="1"/>
</dbReference>
<organism evidence="2 3">
    <name type="scientific">Parascaris equorum</name>
    <name type="common">Equine roundworm</name>
    <dbReference type="NCBI Taxonomy" id="6256"/>
    <lineage>
        <taxon>Eukaryota</taxon>
        <taxon>Metazoa</taxon>
        <taxon>Ecdysozoa</taxon>
        <taxon>Nematoda</taxon>
        <taxon>Chromadorea</taxon>
        <taxon>Rhabditida</taxon>
        <taxon>Spirurina</taxon>
        <taxon>Ascaridomorpha</taxon>
        <taxon>Ascaridoidea</taxon>
        <taxon>Ascarididae</taxon>
        <taxon>Parascaris</taxon>
    </lineage>
</organism>
<protein>
    <submittedName>
        <fullName evidence="3">Fibronectin type-III domain-containing protein</fullName>
    </submittedName>
</protein>
<dbReference type="InterPro" id="IPR013783">
    <property type="entry name" value="Ig-like_fold"/>
</dbReference>
<dbReference type="CDD" id="cd00063">
    <property type="entry name" value="FN3"/>
    <property type="match status" value="1"/>
</dbReference>
<evidence type="ECO:0000313" key="2">
    <source>
        <dbReference type="Proteomes" id="UP000887564"/>
    </source>
</evidence>
<dbReference type="Proteomes" id="UP000887564">
    <property type="component" value="Unplaced"/>
</dbReference>
<evidence type="ECO:0000259" key="1">
    <source>
        <dbReference type="PROSITE" id="PS50853"/>
    </source>
</evidence>
<dbReference type="AlphaFoldDB" id="A0A914RPB2"/>
<evidence type="ECO:0000313" key="3">
    <source>
        <dbReference type="WBParaSite" id="PEQ_0000813601-mRNA-1"/>
    </source>
</evidence>